<dbReference type="Proteomes" id="UP001320706">
    <property type="component" value="Unassembled WGS sequence"/>
</dbReference>
<organism evidence="1 2">
    <name type="scientific">Zalaria obscura</name>
    <dbReference type="NCBI Taxonomy" id="2024903"/>
    <lineage>
        <taxon>Eukaryota</taxon>
        <taxon>Fungi</taxon>
        <taxon>Dikarya</taxon>
        <taxon>Ascomycota</taxon>
        <taxon>Pezizomycotina</taxon>
        <taxon>Dothideomycetes</taxon>
        <taxon>Dothideomycetidae</taxon>
        <taxon>Dothideales</taxon>
        <taxon>Zalariaceae</taxon>
        <taxon>Zalaria</taxon>
    </lineage>
</organism>
<protein>
    <submittedName>
        <fullName evidence="1">Uncharacterized protein</fullName>
    </submittedName>
</protein>
<accession>A0ACC3SDN9</accession>
<proteinExistence type="predicted"/>
<evidence type="ECO:0000313" key="1">
    <source>
        <dbReference type="EMBL" id="KAK8209189.1"/>
    </source>
</evidence>
<reference evidence="1" key="1">
    <citation type="submission" date="2024-02" db="EMBL/GenBank/DDBJ databases">
        <title>Metagenome Assembled Genome of Zalaria obscura JY119.</title>
        <authorList>
            <person name="Vighnesh L."/>
            <person name="Jagadeeshwari U."/>
            <person name="Venkata Ramana C."/>
            <person name="Sasikala C."/>
        </authorList>
    </citation>
    <scope>NUCLEOTIDE SEQUENCE</scope>
    <source>
        <strain evidence="1">JY119</strain>
    </source>
</reference>
<name>A0ACC3SDN9_9PEZI</name>
<comment type="caution">
    <text evidence="1">The sequence shown here is derived from an EMBL/GenBank/DDBJ whole genome shotgun (WGS) entry which is preliminary data.</text>
</comment>
<evidence type="ECO:0000313" key="2">
    <source>
        <dbReference type="Proteomes" id="UP001320706"/>
    </source>
</evidence>
<sequence>MVRIESVRESNQRAKSLQGLVAVFVGGTNGIGETTARELFSKTTRPRAYILGRNEEKGNKLVSELIQSNPGSQAFYIKVDVALLKNVDNVCAELQRREKCINILFCTAGYMTLKGRTETPEGLDRKMCVNYYSRMRFAMNLEPQLTAASKAGQISRFMSVLAAGSEGDIRLEDLDLKHNYTLHACLGHCVMMTDFMMEEFSKRYPGTAWTHSYPGTVKTGIANELTGPEGSEAGLPIPDDLQVTNAMDGTPGGGAYLLDWDGRATGDENIIKKYRDVNLGAKTWEHLMDTFKRIVGPKRPAEAAPEGGNRDAPEMRNPTGWRSY</sequence>
<gene>
    <name evidence="1" type="ORF">M8818_003884</name>
</gene>
<keyword evidence="2" id="KW-1185">Reference proteome</keyword>
<dbReference type="EMBL" id="JAMKPW020000017">
    <property type="protein sequence ID" value="KAK8209189.1"/>
    <property type="molecule type" value="Genomic_DNA"/>
</dbReference>